<dbReference type="EMBL" id="JACSDY010000007">
    <property type="protein sequence ID" value="KAF7423208.1"/>
    <property type="molecule type" value="Genomic_DNA"/>
</dbReference>
<feature type="compositionally biased region" description="Acidic residues" evidence="1">
    <location>
        <begin position="68"/>
        <end position="88"/>
    </location>
</feature>
<gene>
    <name evidence="2" type="ORF">H0235_008491</name>
</gene>
<name>A0A834P034_VESPE</name>
<accession>A0A834P034</accession>
<feature type="compositionally biased region" description="Basic residues" evidence="1">
    <location>
        <begin position="52"/>
        <end position="64"/>
    </location>
</feature>
<dbReference type="Proteomes" id="UP000600918">
    <property type="component" value="Unassembled WGS sequence"/>
</dbReference>
<dbReference type="AlphaFoldDB" id="A0A834P034"/>
<sequence length="153" mass="18254">MKSKFTFAVAKSRTIDKCNFAIRHGTELQGDPIIVVVEGHRTIVDPGLVEYKRKRSHGEKKKEKKKEDEEEEKEDEEGDEKEKDEETEEEKHEENEEDEEEKDEEEDKDEEEEEEEEEEEKTKEEETRSTALLSKHRRCLSVTNRRNKFLKKV</sequence>
<reference evidence="2" key="1">
    <citation type="journal article" date="2020" name="G3 (Bethesda)">
        <title>High-Quality Assemblies for Three Invasive Social Wasps from the &lt;i&gt;Vespula&lt;/i&gt; Genus.</title>
        <authorList>
            <person name="Harrop T.W.R."/>
            <person name="Guhlin J."/>
            <person name="McLaughlin G.M."/>
            <person name="Permina E."/>
            <person name="Stockwell P."/>
            <person name="Gilligan J."/>
            <person name="Le Lec M.F."/>
            <person name="Gruber M.A.M."/>
            <person name="Quinn O."/>
            <person name="Lovegrove M."/>
            <person name="Duncan E.J."/>
            <person name="Remnant E.J."/>
            <person name="Van Eeckhoven J."/>
            <person name="Graham B."/>
            <person name="Knapp R.A."/>
            <person name="Langford K.W."/>
            <person name="Kronenberg Z."/>
            <person name="Press M.O."/>
            <person name="Eacker S.M."/>
            <person name="Wilson-Rankin E.E."/>
            <person name="Purcell J."/>
            <person name="Lester P.J."/>
            <person name="Dearden P.K."/>
        </authorList>
    </citation>
    <scope>NUCLEOTIDE SEQUENCE</scope>
    <source>
        <strain evidence="2">Volc-1</strain>
    </source>
</reference>
<keyword evidence="3" id="KW-1185">Reference proteome</keyword>
<evidence type="ECO:0000313" key="3">
    <source>
        <dbReference type="Proteomes" id="UP000600918"/>
    </source>
</evidence>
<proteinExistence type="predicted"/>
<evidence type="ECO:0000256" key="1">
    <source>
        <dbReference type="SAM" id="MobiDB-lite"/>
    </source>
</evidence>
<organism evidence="2 3">
    <name type="scientific">Vespula pensylvanica</name>
    <name type="common">Western yellow jacket</name>
    <name type="synonym">Wasp</name>
    <dbReference type="NCBI Taxonomy" id="30213"/>
    <lineage>
        <taxon>Eukaryota</taxon>
        <taxon>Metazoa</taxon>
        <taxon>Ecdysozoa</taxon>
        <taxon>Arthropoda</taxon>
        <taxon>Hexapoda</taxon>
        <taxon>Insecta</taxon>
        <taxon>Pterygota</taxon>
        <taxon>Neoptera</taxon>
        <taxon>Endopterygota</taxon>
        <taxon>Hymenoptera</taxon>
        <taxon>Apocrita</taxon>
        <taxon>Aculeata</taxon>
        <taxon>Vespoidea</taxon>
        <taxon>Vespidae</taxon>
        <taxon>Vespinae</taxon>
        <taxon>Vespula</taxon>
    </lineage>
</organism>
<feature type="compositionally biased region" description="Acidic residues" evidence="1">
    <location>
        <begin position="95"/>
        <end position="119"/>
    </location>
</feature>
<evidence type="ECO:0000313" key="2">
    <source>
        <dbReference type="EMBL" id="KAF7423208.1"/>
    </source>
</evidence>
<protein>
    <submittedName>
        <fullName evidence="2">Uncharacterized protein</fullName>
    </submittedName>
</protein>
<comment type="caution">
    <text evidence="2">The sequence shown here is derived from an EMBL/GenBank/DDBJ whole genome shotgun (WGS) entry which is preliminary data.</text>
</comment>
<feature type="region of interest" description="Disordered" evidence="1">
    <location>
        <begin position="41"/>
        <end position="139"/>
    </location>
</feature>